<dbReference type="EMBL" id="FMSV02000558">
    <property type="protein sequence ID" value="SEH09055.1"/>
    <property type="molecule type" value="Genomic_DNA"/>
</dbReference>
<dbReference type="PROSITE" id="PS51257">
    <property type="entry name" value="PROKAR_LIPOPROTEIN"/>
    <property type="match status" value="1"/>
</dbReference>
<dbReference type="PANTHER" id="PTHR43755">
    <property type="match status" value="1"/>
</dbReference>
<dbReference type="InterPro" id="IPR052541">
    <property type="entry name" value="SQRD"/>
</dbReference>
<organism evidence="3 4">
    <name type="scientific">Candidatus Venteria ishoeyi</name>
    <dbReference type="NCBI Taxonomy" id="1899563"/>
    <lineage>
        <taxon>Bacteria</taxon>
        <taxon>Pseudomonadati</taxon>
        <taxon>Pseudomonadota</taxon>
        <taxon>Gammaproteobacteria</taxon>
        <taxon>Thiotrichales</taxon>
        <taxon>Thiotrichaceae</taxon>
        <taxon>Venteria</taxon>
    </lineage>
</organism>
<feature type="domain" description="Flavocytochrome c sulphide dehydrogenase flavin-binding" evidence="1">
    <location>
        <begin position="363"/>
        <end position="430"/>
    </location>
</feature>
<reference evidence="3 4" key="1">
    <citation type="submission" date="2016-10" db="EMBL/GenBank/DDBJ databases">
        <authorList>
            <person name="de Groot N.N."/>
        </authorList>
    </citation>
    <scope>NUCLEOTIDE SEQUENCE [LARGE SCALE GENOMIC DNA]</scope>
    <source>
        <strain evidence="3">MBHS1</strain>
    </source>
</reference>
<accession>A0A1H6FJ35</accession>
<evidence type="ECO:0000313" key="4">
    <source>
        <dbReference type="Proteomes" id="UP000236724"/>
    </source>
</evidence>
<dbReference type="Pfam" id="PF21706">
    <property type="entry name" value="FCSD_central"/>
    <property type="match status" value="1"/>
</dbReference>
<dbReference type="InterPro" id="IPR037092">
    <property type="entry name" value="FlavoCytC_S_DH_flav-bd_sf"/>
</dbReference>
<dbReference type="InterPro" id="IPR016156">
    <property type="entry name" value="FAD/NAD-linked_Rdtase_dimer_sf"/>
</dbReference>
<dbReference type="InterPro" id="IPR015323">
    <property type="entry name" value="FlavoCytC_S_DH_flav-bd"/>
</dbReference>
<dbReference type="GO" id="GO:0070225">
    <property type="term" value="F:sulfide dehydrogenase activity"/>
    <property type="evidence" value="ECO:0007669"/>
    <property type="project" value="UniProtKB-EC"/>
</dbReference>
<dbReference type="InterPro" id="IPR049386">
    <property type="entry name" value="FCSD_central"/>
</dbReference>
<dbReference type="SUPFAM" id="SSF55424">
    <property type="entry name" value="FAD/NAD-linked reductases, dimerisation (C-terminal) domain"/>
    <property type="match status" value="1"/>
</dbReference>
<keyword evidence="4" id="KW-1185">Reference proteome</keyword>
<dbReference type="Gene3D" id="3.50.50.60">
    <property type="entry name" value="FAD/NAD(P)-binding domain"/>
    <property type="match status" value="2"/>
</dbReference>
<keyword evidence="3" id="KW-0560">Oxidoreductase</keyword>
<dbReference type="SUPFAM" id="SSF51905">
    <property type="entry name" value="FAD/NAD(P)-binding domain"/>
    <property type="match status" value="2"/>
</dbReference>
<evidence type="ECO:0000313" key="3">
    <source>
        <dbReference type="EMBL" id="SEH09055.1"/>
    </source>
</evidence>
<dbReference type="PANTHER" id="PTHR43755:SF1">
    <property type="entry name" value="FAD-DEPENDENT PYRIDINE NUCLEOTIDE-DISULPHIDE OXIDOREDUCTASE"/>
    <property type="match status" value="1"/>
</dbReference>
<name>A0A1H6FJ35_9GAMM</name>
<dbReference type="Pfam" id="PF09242">
    <property type="entry name" value="FCSD-flav_bind"/>
    <property type="match status" value="1"/>
</dbReference>
<dbReference type="EC" id="1.8.2.3" evidence="3"/>
<evidence type="ECO:0000259" key="2">
    <source>
        <dbReference type="Pfam" id="PF21706"/>
    </source>
</evidence>
<dbReference type="Gene3D" id="3.90.760.10">
    <property type="entry name" value="Flavocytochrome c sulphide dehydrogenase, flavin-binding domain"/>
    <property type="match status" value="1"/>
</dbReference>
<feature type="domain" description="Sulfide dehydrogenase [flavocytochrome c] flavoprotein chain central" evidence="2">
    <location>
        <begin position="169"/>
        <end position="288"/>
    </location>
</feature>
<sequence>MNRRHFLQMSGSGLVGLLGLAGCTETQVRPGFTKAKVIVIGGGFAGSTAAKHLHLFNPNLDITLIEANARYTTGPGSNWVLAGLRDISSIRFNYVKLAQNYGIRYVQDTVTAVDADKQQVHLQTGAKLDYDRLIVAPGTDFRWDTIEGYTPEIANTLIPHASKGAAQLELLHKQLQTMKNGRRVVISVPAAPYSCLVAPYERISLIAHYLKQHKPRSRILVLDSKDNFAQQSLFESGWKKLYRYKRRNSLIQWRSLSKGGKVVAVDAKKQRLITEFDHYKGDVLNVIPPQKAAALADMIGLSDASGWCPVNPQTFESTQIPKIHVIGDAAQASPMPKSAFSANSQAKSCAATVAALLDGKTLPTPSWLNTCYSLIGPQYGISNTMIYRLDAKGQIFAMPDAGGDSPANSNKQLEAVYADSWYNNITQNSFA</sequence>
<proteinExistence type="predicted"/>
<evidence type="ECO:0000259" key="1">
    <source>
        <dbReference type="Pfam" id="PF09242"/>
    </source>
</evidence>
<dbReference type="GO" id="GO:0050660">
    <property type="term" value="F:flavin adenine dinucleotide binding"/>
    <property type="evidence" value="ECO:0007669"/>
    <property type="project" value="InterPro"/>
</dbReference>
<protein>
    <submittedName>
        <fullName evidence="3">Sulfide dehydrogenase [flavocytochrome c] flavoprotein chain</fullName>
        <ecNumber evidence="3">1.8.2.3</ecNumber>
    </submittedName>
</protein>
<dbReference type="AlphaFoldDB" id="A0A1H6FJ35"/>
<dbReference type="OrthoDB" id="9802771at2"/>
<dbReference type="Proteomes" id="UP000236724">
    <property type="component" value="Unassembled WGS sequence"/>
</dbReference>
<dbReference type="InterPro" id="IPR036188">
    <property type="entry name" value="FAD/NAD-bd_sf"/>
</dbReference>
<gene>
    <name evidence="3" type="primary">fccB_2</name>
    <name evidence="3" type="ORF">MBHS_04948</name>
</gene>